<dbReference type="KEGG" id="plei:Q9312_18825"/>
<organism evidence="2 3">
    <name type="scientific">Pleionea litopenaei</name>
    <dbReference type="NCBI Taxonomy" id="3070815"/>
    <lineage>
        <taxon>Bacteria</taxon>
        <taxon>Pseudomonadati</taxon>
        <taxon>Pseudomonadota</taxon>
        <taxon>Gammaproteobacteria</taxon>
        <taxon>Oceanospirillales</taxon>
        <taxon>Pleioneaceae</taxon>
        <taxon>Pleionea</taxon>
    </lineage>
</organism>
<dbReference type="PANTHER" id="PTHR21180:SF32">
    <property type="entry name" value="ENDONUCLEASE_EXONUCLEASE_PHOSPHATASE FAMILY DOMAIN-CONTAINING PROTEIN 1"/>
    <property type="match status" value="1"/>
</dbReference>
<dbReference type="GO" id="GO:0015628">
    <property type="term" value="P:protein secretion by the type II secretion system"/>
    <property type="evidence" value="ECO:0007669"/>
    <property type="project" value="TreeGrafter"/>
</dbReference>
<name>A0AA51X6V8_9GAMM</name>
<dbReference type="PANTHER" id="PTHR21180">
    <property type="entry name" value="ENDONUCLEASE/EXONUCLEASE/PHOSPHATASE FAMILY DOMAIN-CONTAINING PROTEIN 1"/>
    <property type="match status" value="1"/>
</dbReference>
<keyword evidence="1" id="KW-0732">Signal</keyword>
<evidence type="ECO:0000313" key="3">
    <source>
        <dbReference type="Proteomes" id="UP001239782"/>
    </source>
</evidence>
<keyword evidence="3" id="KW-1185">Reference proteome</keyword>
<evidence type="ECO:0000313" key="2">
    <source>
        <dbReference type="EMBL" id="WMS87264.1"/>
    </source>
</evidence>
<dbReference type="InterPro" id="IPR051675">
    <property type="entry name" value="Endo/Exo/Phosphatase_dom_1"/>
</dbReference>
<dbReference type="RefSeq" id="WP_309202404.1">
    <property type="nucleotide sequence ID" value="NZ_CP133548.1"/>
</dbReference>
<sequence>MKSFFYAVLLKITLFISAMSFFVTAVEANESSTNALPNKTLSKQSQLAKVEAKVQVVYLNKASAEEIAQKLNGVGIKKAQAIIELRNKLGKFKRVEQILDVKGIGRATLEKNQHLLKL</sequence>
<dbReference type="Gene3D" id="1.10.150.280">
    <property type="entry name" value="AF1531-like domain"/>
    <property type="match status" value="1"/>
</dbReference>
<dbReference type="SUPFAM" id="SSF47781">
    <property type="entry name" value="RuvA domain 2-like"/>
    <property type="match status" value="1"/>
</dbReference>
<dbReference type="GO" id="GO:0015627">
    <property type="term" value="C:type II protein secretion system complex"/>
    <property type="evidence" value="ECO:0007669"/>
    <property type="project" value="TreeGrafter"/>
</dbReference>
<gene>
    <name evidence="2" type="ORF">Q9312_18825</name>
</gene>
<feature type="chain" id="PRO_5041256460" evidence="1">
    <location>
        <begin position="26"/>
        <end position="118"/>
    </location>
</feature>
<dbReference type="AlphaFoldDB" id="A0AA51X6V8"/>
<dbReference type="Proteomes" id="UP001239782">
    <property type="component" value="Chromosome"/>
</dbReference>
<proteinExistence type="predicted"/>
<evidence type="ECO:0000256" key="1">
    <source>
        <dbReference type="SAM" id="SignalP"/>
    </source>
</evidence>
<protein>
    <submittedName>
        <fullName evidence="2">Helix-hairpin-helix domain-containing protein</fullName>
    </submittedName>
</protein>
<feature type="signal peptide" evidence="1">
    <location>
        <begin position="1"/>
        <end position="25"/>
    </location>
</feature>
<accession>A0AA51X6V8</accession>
<dbReference type="Pfam" id="PF12836">
    <property type="entry name" value="HHH_3"/>
    <property type="match status" value="1"/>
</dbReference>
<dbReference type="NCBIfam" id="TIGR00426">
    <property type="entry name" value="competence protein ComEA helix-hairpin-helix repeat region"/>
    <property type="match status" value="1"/>
</dbReference>
<reference evidence="2 3" key="1">
    <citation type="submission" date="2023-08" db="EMBL/GenBank/DDBJ databases">
        <title>Pleionea litopenaei sp. nov., isolated from stomach of juvenile Litopenaeus vannamei.</title>
        <authorList>
            <person name="Rho A.M."/>
            <person name="Hwang C.Y."/>
        </authorList>
    </citation>
    <scope>NUCLEOTIDE SEQUENCE [LARGE SCALE GENOMIC DNA]</scope>
    <source>
        <strain evidence="2 3">HL-JVS1</strain>
    </source>
</reference>
<dbReference type="EMBL" id="CP133548">
    <property type="protein sequence ID" value="WMS87264.1"/>
    <property type="molecule type" value="Genomic_DNA"/>
</dbReference>
<dbReference type="InterPro" id="IPR010994">
    <property type="entry name" value="RuvA_2-like"/>
</dbReference>
<dbReference type="InterPro" id="IPR004509">
    <property type="entry name" value="Competence_ComEA_HhH"/>
</dbReference>